<dbReference type="InterPro" id="IPR014729">
    <property type="entry name" value="Rossmann-like_a/b/a_fold"/>
</dbReference>
<dbReference type="Proteomes" id="UP000245884">
    <property type="component" value="Unassembled WGS sequence"/>
</dbReference>
<dbReference type="GO" id="GO:0004831">
    <property type="term" value="F:tyrosine-tRNA ligase activity"/>
    <property type="evidence" value="ECO:0007669"/>
    <property type="project" value="UniProtKB-EC"/>
</dbReference>
<name>A0A316UQU9_9BASI</name>
<gene>
    <name evidence="10" type="ORF">BDZ90DRAFT_279453</name>
</gene>
<feature type="region of interest" description="Disordered" evidence="9">
    <location>
        <begin position="662"/>
        <end position="685"/>
    </location>
</feature>
<feature type="region of interest" description="Disordered" evidence="9">
    <location>
        <begin position="362"/>
        <end position="388"/>
    </location>
</feature>
<dbReference type="InterPro" id="IPR002307">
    <property type="entry name" value="Tyr-tRNA-ligase"/>
</dbReference>
<dbReference type="GO" id="GO:0005524">
    <property type="term" value="F:ATP binding"/>
    <property type="evidence" value="ECO:0007669"/>
    <property type="project" value="UniProtKB-KW"/>
</dbReference>
<dbReference type="InterPro" id="IPR024088">
    <property type="entry name" value="Tyr-tRNA-ligase_bac-type"/>
</dbReference>
<evidence type="ECO:0000256" key="2">
    <source>
        <dbReference type="ARBA" id="ARBA00022598"/>
    </source>
</evidence>
<dbReference type="AlphaFoldDB" id="A0A316UQU9"/>
<evidence type="ECO:0000256" key="7">
    <source>
        <dbReference type="ARBA" id="ARBA00033323"/>
    </source>
</evidence>
<keyword evidence="6" id="KW-0030">Aminoacyl-tRNA synthetase</keyword>
<dbReference type="EC" id="6.1.1.1" evidence="1"/>
<dbReference type="OrthoDB" id="337870at2759"/>
<feature type="region of interest" description="Disordered" evidence="9">
    <location>
        <begin position="455"/>
        <end position="478"/>
    </location>
</feature>
<protein>
    <recommendedName>
        <fullName evidence="1">tyrosine--tRNA ligase</fullName>
        <ecNumber evidence="1">6.1.1.1</ecNumber>
    </recommendedName>
    <alternativeName>
        <fullName evidence="7">Tyrosyl-tRNA synthetase</fullName>
    </alternativeName>
</protein>
<feature type="compositionally biased region" description="Polar residues" evidence="9">
    <location>
        <begin position="227"/>
        <end position="240"/>
    </location>
</feature>
<dbReference type="NCBIfam" id="TIGR00234">
    <property type="entry name" value="tyrS"/>
    <property type="match status" value="1"/>
</dbReference>
<dbReference type="SUPFAM" id="SSF52374">
    <property type="entry name" value="Nucleotidylyl transferase"/>
    <property type="match status" value="1"/>
</dbReference>
<evidence type="ECO:0000313" key="11">
    <source>
        <dbReference type="Proteomes" id="UP000245884"/>
    </source>
</evidence>
<feature type="region of interest" description="Disordered" evidence="9">
    <location>
        <begin position="175"/>
        <end position="240"/>
    </location>
</feature>
<dbReference type="InterPro" id="IPR001412">
    <property type="entry name" value="aa-tRNA-synth_I_CS"/>
</dbReference>
<keyword evidence="4" id="KW-0067">ATP-binding</keyword>
<sequence>MLSRAVTTARTVTSARPCLRVAASRCLSTTSHTAASSSSSSSSSTPKWDNPTLASLESRGLLAGTSSRLIDEHLSQPSSAPRSIYLGIDPTAPSLHVGHLIPLLTLLHLVHHGGHRGILLVGGATASIGDPTGKNAARPDLDGDALRGNVEAIERQLDELVCRVGDYLGARRIRKPAGQGGEAGPTQTPMGQAADAGVGKAAEQAAEAAMNSTAGDGAATPPVPGSTPATQGATSPSRGTSLLARSGLDIKVMNNRDFYEGMSLLDFLKHTGRYARLGEMLARDSVKTRFPPPLGTSTTPNAGGMSFTELTYQLLQAYDFTVLNSRADVGHCTVQLGGSDQMGNIMAGVDLIRRKAAMLGHEERMKAQQQDKGKGKEQNKEQGKEQPVRHAFALTTPLLTTSTGEKLGKSAGNAVFLSPSLVSAYDLYQYLLRTPDADVRGLLQRLTFLDEESVKERLTKGGKDGEEGGEIEGIQPPARRRLQDVLAEEVTRMTRGEEALKVAQKTTFLLHRLLPSFTSASALSSYAATSRPQLWDELHLISQHEPASLPRSSHRIRRLDLDPGHLNDGATNPVGIDFLTLFSHTTDLCTAKGPARAILAGGSAGPLYMNGQPLGPWDKRQVAKVGVKEKNVVWLPGGGGEGEERAMIWLRRGKRDCRVLLWEGKRGESKPGERSKQDEQEREEQ</sequence>
<evidence type="ECO:0000256" key="1">
    <source>
        <dbReference type="ARBA" id="ARBA00013160"/>
    </source>
</evidence>
<evidence type="ECO:0000256" key="3">
    <source>
        <dbReference type="ARBA" id="ARBA00022741"/>
    </source>
</evidence>
<dbReference type="EMBL" id="KZ819667">
    <property type="protein sequence ID" value="PWN27672.1"/>
    <property type="molecule type" value="Genomic_DNA"/>
</dbReference>
<dbReference type="GO" id="GO:0006437">
    <property type="term" value="P:tyrosyl-tRNA aminoacylation"/>
    <property type="evidence" value="ECO:0007669"/>
    <property type="project" value="InterPro"/>
</dbReference>
<dbReference type="GeneID" id="37031002"/>
<organism evidence="10 11">
    <name type="scientific">Jaminaea rosea</name>
    <dbReference type="NCBI Taxonomy" id="1569628"/>
    <lineage>
        <taxon>Eukaryota</taxon>
        <taxon>Fungi</taxon>
        <taxon>Dikarya</taxon>
        <taxon>Basidiomycota</taxon>
        <taxon>Ustilaginomycotina</taxon>
        <taxon>Exobasidiomycetes</taxon>
        <taxon>Microstromatales</taxon>
        <taxon>Microstromatales incertae sedis</taxon>
        <taxon>Jaminaea</taxon>
    </lineage>
</organism>
<feature type="compositionally biased region" description="Basic and acidic residues" evidence="9">
    <location>
        <begin position="455"/>
        <end position="466"/>
    </location>
</feature>
<reference evidence="10 11" key="1">
    <citation type="journal article" date="2018" name="Mol. Biol. Evol.">
        <title>Broad Genomic Sampling Reveals a Smut Pathogenic Ancestry of the Fungal Clade Ustilaginomycotina.</title>
        <authorList>
            <person name="Kijpornyongpan T."/>
            <person name="Mondo S.J."/>
            <person name="Barry K."/>
            <person name="Sandor L."/>
            <person name="Lee J."/>
            <person name="Lipzen A."/>
            <person name="Pangilinan J."/>
            <person name="LaButti K."/>
            <person name="Hainaut M."/>
            <person name="Henrissat B."/>
            <person name="Grigoriev I.V."/>
            <person name="Spatafora J.W."/>
            <person name="Aime M.C."/>
        </authorList>
    </citation>
    <scope>NUCLEOTIDE SEQUENCE [LARGE SCALE GENOMIC DNA]</scope>
    <source>
        <strain evidence="10 11">MCA 5214</strain>
    </source>
</reference>
<dbReference type="RefSeq" id="XP_025362284.1">
    <property type="nucleotide sequence ID" value="XM_025509179.1"/>
</dbReference>
<feature type="compositionally biased region" description="Basic and acidic residues" evidence="9">
    <location>
        <begin position="663"/>
        <end position="685"/>
    </location>
</feature>
<accession>A0A316UQU9</accession>
<proteinExistence type="predicted"/>
<dbReference type="Pfam" id="PF00579">
    <property type="entry name" value="tRNA-synt_1b"/>
    <property type="match status" value="2"/>
</dbReference>
<evidence type="ECO:0000256" key="8">
    <source>
        <dbReference type="ARBA" id="ARBA00048248"/>
    </source>
</evidence>
<feature type="compositionally biased region" description="Low complexity" evidence="9">
    <location>
        <begin position="191"/>
        <end position="209"/>
    </location>
</feature>
<keyword evidence="2" id="KW-0436">Ligase</keyword>
<keyword evidence="5" id="KW-0648">Protein biosynthesis</keyword>
<dbReference type="GO" id="GO:0005739">
    <property type="term" value="C:mitochondrion"/>
    <property type="evidence" value="ECO:0007669"/>
    <property type="project" value="TreeGrafter"/>
</dbReference>
<dbReference type="STRING" id="1569628.A0A316UQU9"/>
<comment type="catalytic activity">
    <reaction evidence="8">
        <text>tRNA(Tyr) + L-tyrosine + ATP = L-tyrosyl-tRNA(Tyr) + AMP + diphosphate + H(+)</text>
        <dbReference type="Rhea" id="RHEA:10220"/>
        <dbReference type="Rhea" id="RHEA-COMP:9706"/>
        <dbReference type="Rhea" id="RHEA-COMP:9707"/>
        <dbReference type="ChEBI" id="CHEBI:15378"/>
        <dbReference type="ChEBI" id="CHEBI:30616"/>
        <dbReference type="ChEBI" id="CHEBI:33019"/>
        <dbReference type="ChEBI" id="CHEBI:58315"/>
        <dbReference type="ChEBI" id="CHEBI:78442"/>
        <dbReference type="ChEBI" id="CHEBI:78536"/>
        <dbReference type="ChEBI" id="CHEBI:456215"/>
        <dbReference type="EC" id="6.1.1.1"/>
    </reaction>
</comment>
<dbReference type="PROSITE" id="PS00178">
    <property type="entry name" value="AA_TRNA_LIGASE_I"/>
    <property type="match status" value="1"/>
</dbReference>
<evidence type="ECO:0000256" key="9">
    <source>
        <dbReference type="SAM" id="MobiDB-lite"/>
    </source>
</evidence>
<evidence type="ECO:0000313" key="10">
    <source>
        <dbReference type="EMBL" id="PWN27672.1"/>
    </source>
</evidence>
<dbReference type="PANTHER" id="PTHR11766:SF0">
    <property type="entry name" value="TYROSINE--TRNA LIGASE, MITOCHONDRIAL"/>
    <property type="match status" value="1"/>
</dbReference>
<evidence type="ECO:0000256" key="5">
    <source>
        <dbReference type="ARBA" id="ARBA00022917"/>
    </source>
</evidence>
<dbReference type="Gene3D" id="3.40.50.620">
    <property type="entry name" value="HUPs"/>
    <property type="match status" value="1"/>
</dbReference>
<keyword evidence="11" id="KW-1185">Reference proteome</keyword>
<dbReference type="InterPro" id="IPR002305">
    <property type="entry name" value="aa-tRNA-synth_Ic"/>
</dbReference>
<dbReference type="Gene3D" id="1.10.240.10">
    <property type="entry name" value="Tyrosyl-Transfer RNA Synthetase"/>
    <property type="match status" value="1"/>
</dbReference>
<dbReference type="PANTHER" id="PTHR11766">
    <property type="entry name" value="TYROSYL-TRNA SYNTHETASE"/>
    <property type="match status" value="1"/>
</dbReference>
<keyword evidence="3" id="KW-0547">Nucleotide-binding</keyword>
<evidence type="ECO:0000256" key="4">
    <source>
        <dbReference type="ARBA" id="ARBA00022840"/>
    </source>
</evidence>
<evidence type="ECO:0000256" key="6">
    <source>
        <dbReference type="ARBA" id="ARBA00023146"/>
    </source>
</evidence>
<dbReference type="GO" id="GO:0005829">
    <property type="term" value="C:cytosol"/>
    <property type="evidence" value="ECO:0007669"/>
    <property type="project" value="TreeGrafter"/>
</dbReference>